<name>A0A7W9B290_9SPHN</name>
<keyword evidence="7 8" id="KW-0501">Molybdenum cofactor biosynthesis</keyword>
<evidence type="ECO:0000256" key="6">
    <source>
        <dbReference type="ARBA" id="ARBA00023134"/>
    </source>
</evidence>
<dbReference type="GO" id="GO:0006777">
    <property type="term" value="P:Mo-molybdopterin cofactor biosynthetic process"/>
    <property type="evidence" value="ECO:0007669"/>
    <property type="project" value="UniProtKB-KW"/>
</dbReference>
<keyword evidence="11" id="KW-1185">Reference proteome</keyword>
<feature type="binding site" evidence="8">
    <location>
        <position position="20"/>
    </location>
    <ligand>
        <name>GTP</name>
        <dbReference type="ChEBI" id="CHEBI:37565"/>
    </ligand>
</feature>
<dbReference type="InterPro" id="IPR013482">
    <property type="entry name" value="Molybde_CF_guanTrfase"/>
</dbReference>
<feature type="binding site" evidence="8">
    <location>
        <position position="95"/>
    </location>
    <ligand>
        <name>Mg(2+)</name>
        <dbReference type="ChEBI" id="CHEBI:18420"/>
    </ligand>
</feature>
<keyword evidence="5 8" id="KW-0460">Magnesium</keyword>
<comment type="subunit">
    <text evidence="8">Monomer.</text>
</comment>
<evidence type="ECO:0000256" key="4">
    <source>
        <dbReference type="ARBA" id="ARBA00022741"/>
    </source>
</evidence>
<dbReference type="EMBL" id="JACIJH010000001">
    <property type="protein sequence ID" value="MBB5704888.1"/>
    <property type="molecule type" value="Genomic_DNA"/>
</dbReference>
<reference evidence="10 11" key="1">
    <citation type="submission" date="2020-08" db="EMBL/GenBank/DDBJ databases">
        <title>Genomic Encyclopedia of Type Strains, Phase IV (KMG-IV): sequencing the most valuable type-strain genomes for metagenomic binning, comparative biology and taxonomic classification.</title>
        <authorList>
            <person name="Goeker M."/>
        </authorList>
    </citation>
    <scope>NUCLEOTIDE SEQUENCE [LARGE SCALE GENOMIC DNA]</scope>
    <source>
        <strain evidence="10 11">DSM 27163</strain>
    </source>
</reference>
<proteinExistence type="inferred from homology"/>
<protein>
    <recommendedName>
        <fullName evidence="8">Molybdenum cofactor guanylyltransferase</fullName>
        <shortName evidence="8">MoCo guanylyltransferase</shortName>
        <ecNumber evidence="8">2.7.7.77</ecNumber>
    </recommendedName>
    <alternativeName>
        <fullName evidence="8">GTP:molybdopterin guanylyltransferase</fullName>
    </alternativeName>
    <alternativeName>
        <fullName evidence="8">Mo-MPT guanylyltransferase</fullName>
    </alternativeName>
    <alternativeName>
        <fullName evidence="8">Molybdopterin guanylyltransferase</fullName>
    </alternativeName>
    <alternativeName>
        <fullName evidence="8">Molybdopterin-guanine dinucleotide synthase</fullName>
        <shortName evidence="8">MGD synthase</shortName>
    </alternativeName>
</protein>
<organism evidence="10 11">
    <name type="scientific">Sphingopyxis panaciterrulae</name>
    <dbReference type="NCBI Taxonomy" id="462372"/>
    <lineage>
        <taxon>Bacteria</taxon>
        <taxon>Pseudomonadati</taxon>
        <taxon>Pseudomonadota</taxon>
        <taxon>Alphaproteobacteria</taxon>
        <taxon>Sphingomonadales</taxon>
        <taxon>Sphingomonadaceae</taxon>
        <taxon>Sphingopyxis</taxon>
    </lineage>
</organism>
<dbReference type="CDD" id="cd02503">
    <property type="entry name" value="MobA"/>
    <property type="match status" value="1"/>
</dbReference>
<dbReference type="Proteomes" id="UP000537161">
    <property type="component" value="Unassembled WGS sequence"/>
</dbReference>
<dbReference type="HAMAP" id="MF_00316">
    <property type="entry name" value="MobA"/>
    <property type="match status" value="1"/>
</dbReference>
<gene>
    <name evidence="8" type="primary">mobA</name>
    <name evidence="10" type="ORF">FHR21_000213</name>
</gene>
<dbReference type="InterPro" id="IPR025877">
    <property type="entry name" value="MobA-like_NTP_Trfase"/>
</dbReference>
<comment type="cofactor">
    <cofactor evidence="8">
        <name>Mg(2+)</name>
        <dbReference type="ChEBI" id="CHEBI:18420"/>
    </cofactor>
</comment>
<dbReference type="PANTHER" id="PTHR19136:SF81">
    <property type="entry name" value="MOLYBDENUM COFACTOR GUANYLYLTRANSFERASE"/>
    <property type="match status" value="1"/>
</dbReference>
<evidence type="ECO:0000256" key="2">
    <source>
        <dbReference type="ARBA" id="ARBA00022679"/>
    </source>
</evidence>
<dbReference type="GO" id="GO:0005737">
    <property type="term" value="C:cytoplasm"/>
    <property type="evidence" value="ECO:0007669"/>
    <property type="project" value="UniProtKB-SubCell"/>
</dbReference>
<feature type="domain" description="MobA-like NTP transferase" evidence="9">
    <location>
        <begin position="5"/>
        <end position="147"/>
    </location>
</feature>
<dbReference type="RefSeq" id="WP_184094431.1">
    <property type="nucleotide sequence ID" value="NZ_JACIJH010000001.1"/>
</dbReference>
<evidence type="ECO:0000313" key="11">
    <source>
        <dbReference type="Proteomes" id="UP000537161"/>
    </source>
</evidence>
<comment type="caution">
    <text evidence="10">The sequence shown here is derived from an EMBL/GenBank/DDBJ whole genome shotgun (WGS) entry which is preliminary data.</text>
</comment>
<dbReference type="PANTHER" id="PTHR19136">
    <property type="entry name" value="MOLYBDENUM COFACTOR GUANYLYLTRANSFERASE"/>
    <property type="match status" value="1"/>
</dbReference>
<dbReference type="GO" id="GO:0061603">
    <property type="term" value="F:molybdenum cofactor guanylyltransferase activity"/>
    <property type="evidence" value="ECO:0007669"/>
    <property type="project" value="UniProtKB-EC"/>
</dbReference>
<dbReference type="Pfam" id="PF12804">
    <property type="entry name" value="NTP_transf_3"/>
    <property type="match status" value="1"/>
</dbReference>
<comment type="caution">
    <text evidence="8">Lacks conserved residue(s) required for the propagation of feature annotation.</text>
</comment>
<keyword evidence="4 8" id="KW-0547">Nucleotide-binding</keyword>
<evidence type="ECO:0000256" key="1">
    <source>
        <dbReference type="ARBA" id="ARBA00022490"/>
    </source>
</evidence>
<dbReference type="Gene3D" id="3.90.550.10">
    <property type="entry name" value="Spore Coat Polysaccharide Biosynthesis Protein SpsA, Chain A"/>
    <property type="match status" value="1"/>
</dbReference>
<evidence type="ECO:0000256" key="8">
    <source>
        <dbReference type="HAMAP-Rule" id="MF_00316"/>
    </source>
</evidence>
<accession>A0A7W9B290</accession>
<dbReference type="GO" id="GO:0046872">
    <property type="term" value="F:metal ion binding"/>
    <property type="evidence" value="ECO:0007669"/>
    <property type="project" value="UniProtKB-KW"/>
</dbReference>
<dbReference type="InterPro" id="IPR029044">
    <property type="entry name" value="Nucleotide-diphossugar_trans"/>
</dbReference>
<evidence type="ECO:0000256" key="5">
    <source>
        <dbReference type="ARBA" id="ARBA00022842"/>
    </source>
</evidence>
<comment type="function">
    <text evidence="8">Transfers a GMP moiety from GTP to Mo-molybdopterin (Mo-MPT) cofactor (Moco or molybdenum cofactor) to form Mo-molybdopterin guanine dinucleotide (Mo-MGD) cofactor.</text>
</comment>
<keyword evidence="3 8" id="KW-0479">Metal-binding</keyword>
<dbReference type="AlphaFoldDB" id="A0A7W9B290"/>
<evidence type="ECO:0000259" key="9">
    <source>
        <dbReference type="Pfam" id="PF12804"/>
    </source>
</evidence>
<dbReference type="GO" id="GO:0005525">
    <property type="term" value="F:GTP binding"/>
    <property type="evidence" value="ECO:0007669"/>
    <property type="project" value="UniProtKB-UniRule"/>
</dbReference>
<dbReference type="SUPFAM" id="SSF53448">
    <property type="entry name" value="Nucleotide-diphospho-sugar transferases"/>
    <property type="match status" value="1"/>
</dbReference>
<keyword evidence="10" id="KW-0548">Nucleotidyltransferase</keyword>
<keyword evidence="6 8" id="KW-0342">GTP-binding</keyword>
<evidence type="ECO:0000256" key="7">
    <source>
        <dbReference type="ARBA" id="ARBA00023150"/>
    </source>
</evidence>
<comment type="similarity">
    <text evidence="8">Belongs to the MobA family.</text>
</comment>
<dbReference type="EC" id="2.7.7.77" evidence="8"/>
<feature type="binding site" evidence="8">
    <location>
        <position position="62"/>
    </location>
    <ligand>
        <name>GTP</name>
        <dbReference type="ChEBI" id="CHEBI:37565"/>
    </ligand>
</feature>
<evidence type="ECO:0000256" key="3">
    <source>
        <dbReference type="ARBA" id="ARBA00022723"/>
    </source>
</evidence>
<feature type="binding site" evidence="8">
    <location>
        <position position="95"/>
    </location>
    <ligand>
        <name>GTP</name>
        <dbReference type="ChEBI" id="CHEBI:37565"/>
    </ligand>
</feature>
<comment type="subcellular location">
    <subcellularLocation>
        <location evidence="8">Cytoplasm</location>
    </subcellularLocation>
</comment>
<sequence>MTRLGALLAGGGARRFGRDKALALWAGRPLIAHAADILIQHSDALVVCGRLTSPLAVPHLADRPAPELGPLGGLCAALCHAAETGHAWVLTLGCDMPRIDAELLARLTAPGPGRHVAEAPIVGHWPTALAKPLLRHLSDGGERAVRRWAATTGIEAIAAGAPLVNVNTPADLAALAKDQLSGPQAR</sequence>
<evidence type="ECO:0000313" key="10">
    <source>
        <dbReference type="EMBL" id="MBB5704888.1"/>
    </source>
</evidence>
<feature type="binding site" evidence="8">
    <location>
        <begin position="8"/>
        <end position="10"/>
    </location>
    <ligand>
        <name>GTP</name>
        <dbReference type="ChEBI" id="CHEBI:37565"/>
    </ligand>
</feature>
<keyword evidence="1 8" id="KW-0963">Cytoplasm</keyword>
<comment type="domain">
    <text evidence="8">The N-terminal domain determines nucleotide recognition and specific binding, while the C-terminal domain determines the specific binding to the target protein.</text>
</comment>
<keyword evidence="2 8" id="KW-0808">Transferase</keyword>
<comment type="catalytic activity">
    <reaction evidence="8">
        <text>Mo-molybdopterin + GTP + H(+) = Mo-molybdopterin guanine dinucleotide + diphosphate</text>
        <dbReference type="Rhea" id="RHEA:34243"/>
        <dbReference type="ChEBI" id="CHEBI:15378"/>
        <dbReference type="ChEBI" id="CHEBI:33019"/>
        <dbReference type="ChEBI" id="CHEBI:37565"/>
        <dbReference type="ChEBI" id="CHEBI:71302"/>
        <dbReference type="ChEBI" id="CHEBI:71310"/>
        <dbReference type="EC" id="2.7.7.77"/>
    </reaction>
</comment>